<proteinExistence type="predicted"/>
<reference evidence="1 2" key="1">
    <citation type="journal article" date="2016" name="Nat. Commun.">
        <title>Thousands of microbial genomes shed light on interconnected biogeochemical processes in an aquifer system.</title>
        <authorList>
            <person name="Anantharaman K."/>
            <person name="Brown C.T."/>
            <person name="Hug L.A."/>
            <person name="Sharon I."/>
            <person name="Castelle C.J."/>
            <person name="Probst A.J."/>
            <person name="Thomas B.C."/>
            <person name="Singh A."/>
            <person name="Wilkins M.J."/>
            <person name="Karaoz U."/>
            <person name="Brodie E.L."/>
            <person name="Williams K.H."/>
            <person name="Hubbard S.S."/>
            <person name="Banfield J.F."/>
        </authorList>
    </citation>
    <scope>NUCLEOTIDE SEQUENCE [LARGE SCALE GENOMIC DNA]</scope>
</reference>
<evidence type="ECO:0000313" key="2">
    <source>
        <dbReference type="Proteomes" id="UP000179076"/>
    </source>
</evidence>
<protein>
    <submittedName>
        <fullName evidence="1">Uncharacterized protein</fullName>
    </submittedName>
</protein>
<dbReference type="EMBL" id="MFSP01000034">
    <property type="protein sequence ID" value="OGI68881.1"/>
    <property type="molecule type" value="Genomic_DNA"/>
</dbReference>
<name>A0A1F6VGV7_9PROT</name>
<dbReference type="AlphaFoldDB" id="A0A1F6VGV7"/>
<organism evidence="1 2">
    <name type="scientific">Candidatus Muproteobacteria bacterium RBG_16_60_9</name>
    <dbReference type="NCBI Taxonomy" id="1817755"/>
    <lineage>
        <taxon>Bacteria</taxon>
        <taxon>Pseudomonadati</taxon>
        <taxon>Pseudomonadota</taxon>
        <taxon>Candidatus Muproteobacteria</taxon>
    </lineage>
</organism>
<comment type="caution">
    <text evidence="1">The sequence shown here is derived from an EMBL/GenBank/DDBJ whole genome shotgun (WGS) entry which is preliminary data.</text>
</comment>
<accession>A0A1F6VGV7</accession>
<gene>
    <name evidence="1" type="ORF">A2W18_08545</name>
</gene>
<sequence length="279" mass="31915">MDANDLTQRMFVEIWMRLTFDWNRVTTFHLMGTAGSGPAEEIMRRQNAYFAHEVLPKSQVLKDPAGFVRDGLPDLFSDGMTKSMVATHREVLDAAALVIAHSILDATLLECLRLCALADPSDLVSRLKDRKISFSQAVSTSLSKLLAHAINDELKAFERQSMLFKIDRLFEYCRPTRVDFFTDGFRFDHTRMKTLDEKRHLIVHVPGDRQHFDSINSDLEFMNKSGLYMFLMIADRYHLRMTGDTFLAALKNRLGLAKEVDFLLALSEKIDSVETARSD</sequence>
<dbReference type="Proteomes" id="UP000179076">
    <property type="component" value="Unassembled WGS sequence"/>
</dbReference>
<evidence type="ECO:0000313" key="1">
    <source>
        <dbReference type="EMBL" id="OGI68881.1"/>
    </source>
</evidence>